<evidence type="ECO:0000313" key="2">
    <source>
        <dbReference type="EMBL" id="TGA97716.1"/>
    </source>
</evidence>
<sequence>MTAEACWMQFCKTRSNPPPHYDAWSFGDTPEMADRLGKLVVDGIKTATASCYKLYEMDGDILPKQGEYSVILGGSGQALCVIETTRVDIVPFDQVSAEQAWCEGEGDRSLSYWRDVHEAFFSRELEEKGMAFDPGMHVVCEKFHLVYVPEI</sequence>
<protein>
    <submittedName>
        <fullName evidence="2">ASCH domain-containing protein</fullName>
    </submittedName>
</protein>
<name>A0A4Z0GL88_9BACL</name>
<proteinExistence type="predicted"/>
<dbReference type="AlphaFoldDB" id="A0A4Z0GL88"/>
<feature type="domain" description="ASCH" evidence="1">
    <location>
        <begin position="24"/>
        <end position="147"/>
    </location>
</feature>
<dbReference type="Proteomes" id="UP000298347">
    <property type="component" value="Unassembled WGS sequence"/>
</dbReference>
<accession>A0A4Z0GL88</accession>
<gene>
    <name evidence="2" type="ORF">E4665_11180</name>
</gene>
<dbReference type="InterPro" id="IPR015947">
    <property type="entry name" value="PUA-like_sf"/>
</dbReference>
<dbReference type="CDD" id="cd06553">
    <property type="entry name" value="ASCH_Ef3133_like"/>
    <property type="match status" value="1"/>
</dbReference>
<evidence type="ECO:0000313" key="3">
    <source>
        <dbReference type="Proteomes" id="UP000298347"/>
    </source>
</evidence>
<comment type="caution">
    <text evidence="2">The sequence shown here is derived from an EMBL/GenBank/DDBJ whole genome shotgun (WGS) entry which is preliminary data.</text>
</comment>
<organism evidence="2 3">
    <name type="scientific">Sporolactobacillus shoreae</name>
    <dbReference type="NCBI Taxonomy" id="1465501"/>
    <lineage>
        <taxon>Bacteria</taxon>
        <taxon>Bacillati</taxon>
        <taxon>Bacillota</taxon>
        <taxon>Bacilli</taxon>
        <taxon>Bacillales</taxon>
        <taxon>Sporolactobacillaceae</taxon>
        <taxon>Sporolactobacillus</taxon>
    </lineage>
</organism>
<dbReference type="PIRSF" id="PIRSF021320">
    <property type="entry name" value="DUF984"/>
    <property type="match status" value="1"/>
</dbReference>
<dbReference type="SUPFAM" id="SSF88697">
    <property type="entry name" value="PUA domain-like"/>
    <property type="match status" value="1"/>
</dbReference>
<dbReference type="PANTHER" id="PTHR39203:SF1">
    <property type="entry name" value="CYTOPLASMIC PROTEIN"/>
    <property type="match status" value="1"/>
</dbReference>
<dbReference type="EMBL" id="SRJD01000012">
    <property type="protein sequence ID" value="TGA97716.1"/>
    <property type="molecule type" value="Genomic_DNA"/>
</dbReference>
<dbReference type="OrthoDB" id="9807542at2"/>
<reference evidence="2 3" key="1">
    <citation type="journal article" date="2015" name="Int. J. Syst. Evol. Microbiol.">
        <title>Sporolactobacillus shoreae sp. nov. and Sporolactobacillus spathodeae sp. nov., two spore-forming lactic acid bacteria isolated from tree barks in Thailand.</title>
        <authorList>
            <person name="Thamacharoensuk T."/>
            <person name="Kitahara M."/>
            <person name="Ohkuma M."/>
            <person name="Thongchul N."/>
            <person name="Tanasupawat S."/>
        </authorList>
    </citation>
    <scope>NUCLEOTIDE SEQUENCE [LARGE SCALE GENOMIC DNA]</scope>
    <source>
        <strain evidence="2 3">BK92</strain>
    </source>
</reference>
<keyword evidence="3" id="KW-1185">Reference proteome</keyword>
<dbReference type="SMART" id="SM01022">
    <property type="entry name" value="ASCH"/>
    <property type="match status" value="1"/>
</dbReference>
<dbReference type="Gene3D" id="3.10.400.10">
    <property type="entry name" value="Sulfate adenylyltransferase"/>
    <property type="match status" value="1"/>
</dbReference>
<dbReference type="InterPro" id="IPR007374">
    <property type="entry name" value="ASCH_domain"/>
</dbReference>
<evidence type="ECO:0000259" key="1">
    <source>
        <dbReference type="SMART" id="SM01022"/>
    </source>
</evidence>
<dbReference type="PANTHER" id="PTHR39203">
    <property type="entry name" value="CYTOPLASMIC PROTEIN-RELATED"/>
    <property type="match status" value="1"/>
</dbReference>
<dbReference type="Pfam" id="PF04266">
    <property type="entry name" value="ASCH"/>
    <property type="match status" value="1"/>
</dbReference>
<dbReference type="InterPro" id="IPR009326">
    <property type="entry name" value="DUF984"/>
</dbReference>